<feature type="domain" description="Sushi" evidence="10">
    <location>
        <begin position="179"/>
        <end position="243"/>
    </location>
</feature>
<dbReference type="SUPFAM" id="SSF57535">
    <property type="entry name" value="Complement control module/SCR domain"/>
    <property type="match status" value="7"/>
</dbReference>
<dbReference type="FunFam" id="2.10.70.10:FF:000008">
    <property type="entry name" value="Complement receptor type 1"/>
    <property type="match status" value="1"/>
</dbReference>
<sequence length="540" mass="59839">MPEKRQVMCPPRPPSRTHHRKGEMATWAFCNLWRVSDPILFQMTLVAALLVTVHGKCGPPPNLSFASPISAPNQTEFRTGYSLSYACRPGYSKTSSSSQVSCAYTGKWNYDVFCVKKRCSNPGDLPNGRVEIKTDLAFGSQIEFSCSEGFVLKGPTTSYCDIQDKRVAWSNPFPVCLIVKCEPPPDISNGKHSGSDEDLFTYGSSVTYTCDPNFSLIGNASISCTVENKTVGVWSPSPPTCENINCPAPVVPHGIIISGFGPTYSYKDSIVFGCQKGFNLKGSSSIHCEANKQWNTSPPICEPICCPVPELTNGKIIHPKRYHPTNKCSYSYKDLISYTCYGRQFSATCGSDGTWSPRTPSCDHVSHHQNCNFPPTIAHGHHKPSFHLYKTEIVYECDAGYQLVGEAKLSCSYSQWSPEPPQCKAICRKPEIKNGTLSVNKYQYLEMESITVHCDSGFRVVGSQMITCSEDTAWHPAVPKCEWEFQEGCNQVYTGKKLLQCLPNPADVKMALEVSKLSLEIELLELQLNKERQTSIETSP</sequence>
<evidence type="ECO:0000313" key="12">
    <source>
        <dbReference type="EMBL" id="VTJ56096.1"/>
    </source>
</evidence>
<evidence type="ECO:0000256" key="5">
    <source>
        <dbReference type="ARBA" id="ARBA00022859"/>
    </source>
</evidence>
<dbReference type="Pfam" id="PF00084">
    <property type="entry name" value="Sushi"/>
    <property type="match status" value="7"/>
</dbReference>
<accession>A0A5E4AHA1</accession>
<dbReference type="Proteomes" id="UP000335636">
    <property type="component" value="Unassembled WGS sequence"/>
</dbReference>
<evidence type="ECO:0000256" key="8">
    <source>
        <dbReference type="ARBA" id="ARBA00023180"/>
    </source>
</evidence>
<dbReference type="EMBL" id="WJEC01000061">
    <property type="protein sequence ID" value="KAF7486216.1"/>
    <property type="molecule type" value="Genomic_DNA"/>
</dbReference>
<keyword evidence="2 9" id="KW-0768">Sushi</keyword>
<reference evidence="12 13" key="1">
    <citation type="submission" date="2019-04" db="EMBL/GenBank/DDBJ databases">
        <authorList>
            <person name="Alioto T."/>
            <person name="Alioto T."/>
        </authorList>
    </citation>
    <scope>NUCLEOTIDE SEQUENCE [LARGE SCALE GENOMIC DNA]</scope>
</reference>
<organism evidence="12 13">
    <name type="scientific">Marmota monax</name>
    <name type="common">Woodchuck</name>
    <dbReference type="NCBI Taxonomy" id="9995"/>
    <lineage>
        <taxon>Eukaryota</taxon>
        <taxon>Metazoa</taxon>
        <taxon>Chordata</taxon>
        <taxon>Craniata</taxon>
        <taxon>Vertebrata</taxon>
        <taxon>Euteleostomi</taxon>
        <taxon>Mammalia</taxon>
        <taxon>Eutheria</taxon>
        <taxon>Euarchontoglires</taxon>
        <taxon>Glires</taxon>
        <taxon>Rodentia</taxon>
        <taxon>Sciuromorpha</taxon>
        <taxon>Sciuridae</taxon>
        <taxon>Xerinae</taxon>
        <taxon>Marmotini</taxon>
        <taxon>Marmota</taxon>
    </lineage>
</organism>
<dbReference type="Gene3D" id="1.20.5.3730">
    <property type="match status" value="1"/>
</dbReference>
<proteinExistence type="predicted"/>
<keyword evidence="1" id="KW-0399">Innate immunity</keyword>
<feature type="disulfide bond" evidence="9">
    <location>
        <begin position="181"/>
        <end position="224"/>
    </location>
</feature>
<dbReference type="InterPro" id="IPR050350">
    <property type="entry name" value="Compl-Cell_Adhes-Reg"/>
</dbReference>
<feature type="domain" description="Sushi" evidence="10">
    <location>
        <begin position="369"/>
        <end position="424"/>
    </location>
</feature>
<dbReference type="CDD" id="cd00033">
    <property type="entry name" value="CCP"/>
    <property type="match status" value="6"/>
</dbReference>
<dbReference type="PANTHER" id="PTHR19325">
    <property type="entry name" value="COMPLEMENT COMPONENT-RELATED SUSHI DOMAIN-CONTAINING"/>
    <property type="match status" value="1"/>
</dbReference>
<evidence type="ECO:0000313" key="11">
    <source>
        <dbReference type="EMBL" id="KAF7486216.1"/>
    </source>
</evidence>
<name>A0A5E4AHA1_MARMO</name>
<evidence type="ECO:0000256" key="3">
    <source>
        <dbReference type="ARBA" id="ARBA00022729"/>
    </source>
</evidence>
<protein>
    <submittedName>
        <fullName evidence="11">C4b-binding protein alpha chain-like</fullName>
    </submittedName>
</protein>
<dbReference type="GO" id="GO:0045087">
    <property type="term" value="P:innate immune response"/>
    <property type="evidence" value="ECO:0007669"/>
    <property type="project" value="UniProtKB-KW"/>
</dbReference>
<keyword evidence="5" id="KW-0391">Immunity</keyword>
<feature type="disulfide bond" evidence="9">
    <location>
        <begin position="87"/>
        <end position="114"/>
    </location>
</feature>
<dbReference type="PANTHER" id="PTHR19325:SF551">
    <property type="entry name" value="ZONA PELLUCIDA SPERM-BINDING PROTEIN 3 RECEPTOR"/>
    <property type="match status" value="1"/>
</dbReference>
<dbReference type="InterPro" id="IPR040514">
    <property type="entry name" value="C4bp_oligo"/>
</dbReference>
<dbReference type="EMBL" id="WJEC01000061">
    <property type="protein sequence ID" value="KAF7486217.1"/>
    <property type="molecule type" value="Genomic_DNA"/>
</dbReference>
<dbReference type="Proteomes" id="UP000662637">
    <property type="component" value="Unassembled WGS sequence"/>
</dbReference>
<dbReference type="GO" id="GO:0006958">
    <property type="term" value="P:complement activation, classical pathway"/>
    <property type="evidence" value="ECO:0007669"/>
    <property type="project" value="UniProtKB-KW"/>
</dbReference>
<feature type="domain" description="Sushi" evidence="10">
    <location>
        <begin position="425"/>
        <end position="483"/>
    </location>
</feature>
<keyword evidence="4" id="KW-0677">Repeat</keyword>
<dbReference type="Pfam" id="PF18453">
    <property type="entry name" value="C4bp_oligo"/>
    <property type="match status" value="1"/>
</dbReference>
<feature type="domain" description="Sushi" evidence="10">
    <location>
        <begin position="55"/>
        <end position="116"/>
    </location>
</feature>
<comment type="caution">
    <text evidence="9">Lacks conserved residue(s) required for the propagation of feature annotation.</text>
</comment>
<evidence type="ECO:0000256" key="1">
    <source>
        <dbReference type="ARBA" id="ARBA00022588"/>
    </source>
</evidence>
<dbReference type="EMBL" id="CABDUW010000061">
    <property type="protein sequence ID" value="VTJ56096.1"/>
    <property type="molecule type" value="Genomic_DNA"/>
</dbReference>
<feature type="domain" description="Sushi" evidence="10">
    <location>
        <begin position="117"/>
        <end position="178"/>
    </location>
</feature>
<dbReference type="FunFam" id="2.10.70.10:FF:000014">
    <property type="entry name" value="Membrane cofactor protein"/>
    <property type="match status" value="2"/>
</dbReference>
<evidence type="ECO:0000256" key="2">
    <source>
        <dbReference type="ARBA" id="ARBA00022659"/>
    </source>
</evidence>
<evidence type="ECO:0000256" key="4">
    <source>
        <dbReference type="ARBA" id="ARBA00022737"/>
    </source>
</evidence>
<keyword evidence="7 9" id="KW-1015">Disulfide bond</keyword>
<dbReference type="PROSITE" id="PS50923">
    <property type="entry name" value="SUSHI"/>
    <property type="match status" value="7"/>
</dbReference>
<feature type="disulfide bond" evidence="9">
    <location>
        <begin position="274"/>
        <end position="301"/>
    </location>
</feature>
<dbReference type="InterPro" id="IPR035976">
    <property type="entry name" value="Sushi/SCR/CCP_sf"/>
</dbReference>
<evidence type="ECO:0000259" key="10">
    <source>
        <dbReference type="PROSITE" id="PS50923"/>
    </source>
</evidence>
<dbReference type="Gene3D" id="2.20.28.230">
    <property type="match status" value="1"/>
</dbReference>
<feature type="disulfide bond" evidence="9">
    <location>
        <begin position="454"/>
        <end position="481"/>
    </location>
</feature>
<dbReference type="FunFam" id="2.10.70.10:FF:000055">
    <property type="entry name" value="Complement decay-accelerating factor, GPI-anchored"/>
    <property type="match status" value="1"/>
</dbReference>
<dbReference type="InterPro" id="IPR000436">
    <property type="entry name" value="Sushi_SCR_CCP_dom"/>
</dbReference>
<dbReference type="Gene3D" id="2.10.70.10">
    <property type="entry name" value="Complement Module, domain 1"/>
    <property type="match status" value="6"/>
</dbReference>
<keyword evidence="6" id="KW-0180">Complement pathway</keyword>
<evidence type="ECO:0000313" key="13">
    <source>
        <dbReference type="Proteomes" id="UP000335636"/>
    </source>
</evidence>
<dbReference type="SMART" id="SM00032">
    <property type="entry name" value="CCP"/>
    <property type="match status" value="7"/>
</dbReference>
<gene>
    <name evidence="11" type="ORF">GHT09_001897</name>
    <name evidence="12" type="ORF">MONAX_5E014374</name>
</gene>
<keyword evidence="13" id="KW-1185">Reference proteome</keyword>
<evidence type="ECO:0000256" key="9">
    <source>
        <dbReference type="PROSITE-ProRule" id="PRU00302"/>
    </source>
</evidence>
<feature type="domain" description="Sushi" evidence="10">
    <location>
        <begin position="304"/>
        <end position="364"/>
    </location>
</feature>
<keyword evidence="8" id="KW-0325">Glycoprotein</keyword>
<feature type="disulfide bond" evidence="9">
    <location>
        <begin position="306"/>
        <end position="349"/>
    </location>
</feature>
<dbReference type="AlphaFoldDB" id="A0A5E4AHA1"/>
<feature type="domain" description="Sushi" evidence="10">
    <location>
        <begin position="244"/>
        <end position="303"/>
    </location>
</feature>
<evidence type="ECO:0000256" key="6">
    <source>
        <dbReference type="ARBA" id="ARBA00022875"/>
    </source>
</evidence>
<reference evidence="11" key="2">
    <citation type="submission" date="2020-08" db="EMBL/GenBank/DDBJ databases">
        <authorList>
            <person name="Shumante A."/>
            <person name="Zimin A.V."/>
            <person name="Puiu D."/>
            <person name="Salzberg S.L."/>
        </authorList>
    </citation>
    <scope>NUCLEOTIDE SEQUENCE</scope>
    <source>
        <strain evidence="11">WC2-LM</strain>
        <tissue evidence="11">Liver</tissue>
    </source>
</reference>
<evidence type="ECO:0000256" key="7">
    <source>
        <dbReference type="ARBA" id="ARBA00023157"/>
    </source>
</evidence>
<keyword evidence="3" id="KW-0732">Signal</keyword>